<dbReference type="InterPro" id="IPR006680">
    <property type="entry name" value="Amidohydro-rel"/>
</dbReference>
<dbReference type="InterPro" id="IPR032466">
    <property type="entry name" value="Metal_Hydrolase"/>
</dbReference>
<keyword evidence="4" id="KW-1185">Reference proteome</keyword>
<dbReference type="PANTHER" id="PTHR21240:SF28">
    <property type="entry name" value="ISO-OROTATE DECARBOXYLASE (EUROFUNG)"/>
    <property type="match status" value="1"/>
</dbReference>
<dbReference type="AlphaFoldDB" id="A0A839ULX9"/>
<dbReference type="EMBL" id="JACHXN010000036">
    <property type="protein sequence ID" value="MBB3149611.1"/>
    <property type="molecule type" value="Genomic_DNA"/>
</dbReference>
<evidence type="ECO:0000313" key="4">
    <source>
        <dbReference type="Proteomes" id="UP000554520"/>
    </source>
</evidence>
<feature type="domain" description="Amidohydrolase-related" evidence="2">
    <location>
        <begin position="23"/>
        <end position="361"/>
    </location>
</feature>
<dbReference type="Pfam" id="PF04909">
    <property type="entry name" value="Amidohydro_2"/>
    <property type="match status" value="1"/>
</dbReference>
<dbReference type="InterPro" id="IPR032465">
    <property type="entry name" value="ACMSD"/>
</dbReference>
<sequence>MTVHPASSLKGQSMTGAGTSVDCDVHAQVPNIGALLPYFDDYWREMIEVRGIEGFELVNYPPSSPLTCRPDWRGEDGTNGGDAAMAARHVLDERGVDIAIVNCLYGVQAIHDDYMAAAFAKAINDWLADKWLAQEPRFRASIVVPAQNPALAVAEIERRAGDPRFVQVLLLASGDLPLGRNVYWPIFEAAERHGLPIGIHAGSAYRNALTCNGWPSYHVEAYVDLTHALQGQVASLVTHGVFKKFPALKVVLVESGVSWLPAFLWRLSKFWHGVRIEAPWIDRPPAEIVREHFRLTLQPFDAPPSASIVQKVVEHVGSEDILLYASDYPHWHFDGDQTLPDGISELLRKKIYSANPLSTYRKIGEMS</sequence>
<evidence type="ECO:0000256" key="1">
    <source>
        <dbReference type="ARBA" id="ARBA00023239"/>
    </source>
</evidence>
<protein>
    <recommendedName>
        <fullName evidence="2">Amidohydrolase-related domain-containing protein</fullName>
    </recommendedName>
</protein>
<accession>A0A839ULX9</accession>
<dbReference type="Proteomes" id="UP000554520">
    <property type="component" value="Unassembled WGS sequence"/>
</dbReference>
<dbReference type="Gene3D" id="3.20.20.140">
    <property type="entry name" value="Metal-dependent hydrolases"/>
    <property type="match status" value="1"/>
</dbReference>
<dbReference type="GO" id="GO:0016831">
    <property type="term" value="F:carboxy-lyase activity"/>
    <property type="evidence" value="ECO:0007669"/>
    <property type="project" value="InterPro"/>
</dbReference>
<keyword evidence="1" id="KW-0456">Lyase</keyword>
<dbReference type="RefSeq" id="WP_246411290.1">
    <property type="nucleotide sequence ID" value="NZ_JACHXN010000036.1"/>
</dbReference>
<dbReference type="SUPFAM" id="SSF51556">
    <property type="entry name" value="Metallo-dependent hydrolases"/>
    <property type="match status" value="1"/>
</dbReference>
<organism evidence="3 4">
    <name type="scientific">Phyllobacterium trifolii</name>
    <dbReference type="NCBI Taxonomy" id="300193"/>
    <lineage>
        <taxon>Bacteria</taxon>
        <taxon>Pseudomonadati</taxon>
        <taxon>Pseudomonadota</taxon>
        <taxon>Alphaproteobacteria</taxon>
        <taxon>Hyphomicrobiales</taxon>
        <taxon>Phyllobacteriaceae</taxon>
        <taxon>Phyllobacterium</taxon>
    </lineage>
</organism>
<name>A0A839ULX9_9HYPH</name>
<reference evidence="3 4" key="1">
    <citation type="submission" date="2020-08" db="EMBL/GenBank/DDBJ databases">
        <title>Genomic Encyclopedia of Type Strains, Phase III (KMG-III): the genomes of soil and plant-associated and newly described type strains.</title>
        <authorList>
            <person name="Whitman W."/>
        </authorList>
    </citation>
    <scope>NUCLEOTIDE SEQUENCE [LARGE SCALE GENOMIC DNA]</scope>
    <source>
        <strain evidence="3 4">CECT 7015</strain>
    </source>
</reference>
<gene>
    <name evidence="3" type="ORF">FHS21_006065</name>
</gene>
<evidence type="ECO:0000259" key="2">
    <source>
        <dbReference type="Pfam" id="PF04909"/>
    </source>
</evidence>
<proteinExistence type="predicted"/>
<comment type="caution">
    <text evidence="3">The sequence shown here is derived from an EMBL/GenBank/DDBJ whole genome shotgun (WGS) entry which is preliminary data.</text>
</comment>
<dbReference type="GO" id="GO:0005737">
    <property type="term" value="C:cytoplasm"/>
    <property type="evidence" value="ECO:0007669"/>
    <property type="project" value="TreeGrafter"/>
</dbReference>
<evidence type="ECO:0000313" key="3">
    <source>
        <dbReference type="EMBL" id="MBB3149611.1"/>
    </source>
</evidence>
<dbReference type="GO" id="GO:0019748">
    <property type="term" value="P:secondary metabolic process"/>
    <property type="evidence" value="ECO:0007669"/>
    <property type="project" value="TreeGrafter"/>
</dbReference>
<dbReference type="GO" id="GO:0016787">
    <property type="term" value="F:hydrolase activity"/>
    <property type="evidence" value="ECO:0007669"/>
    <property type="project" value="InterPro"/>
</dbReference>
<dbReference type="PANTHER" id="PTHR21240">
    <property type="entry name" value="2-AMINO-3-CARBOXYLMUCONATE-6-SEMIALDEHYDE DECARBOXYLASE"/>
    <property type="match status" value="1"/>
</dbReference>